<evidence type="ECO:0000259" key="6">
    <source>
        <dbReference type="Pfam" id="PF20772"/>
    </source>
</evidence>
<dbReference type="SUPFAM" id="SSF75625">
    <property type="entry name" value="YebC-like"/>
    <property type="match status" value="1"/>
</dbReference>
<evidence type="ECO:0008006" key="9">
    <source>
        <dbReference type="Google" id="ProtNLM"/>
    </source>
</evidence>
<dbReference type="PANTHER" id="PTHR12532:SF0">
    <property type="entry name" value="TRANSLATIONAL ACTIVATOR OF CYTOCHROME C OXIDASE 1"/>
    <property type="match status" value="1"/>
</dbReference>
<dbReference type="Pfam" id="PF01709">
    <property type="entry name" value="Transcrip_reg"/>
    <property type="match status" value="1"/>
</dbReference>
<evidence type="ECO:0000313" key="8">
    <source>
        <dbReference type="Proteomes" id="UP000178515"/>
    </source>
</evidence>
<keyword evidence="3" id="KW-0804">Transcription</keyword>
<organism evidence="7 8">
    <name type="scientific">Candidatus Colwellbacteria bacterium RIFCSPHIGHO2_12_FULL_44_17</name>
    <dbReference type="NCBI Taxonomy" id="1797689"/>
    <lineage>
        <taxon>Bacteria</taxon>
        <taxon>Candidatus Colwelliibacteriota</taxon>
    </lineage>
</organism>
<protein>
    <recommendedName>
        <fullName evidence="9">Transcriptional regulatory protein</fullName>
    </recommendedName>
</protein>
<dbReference type="STRING" id="1797689.A3F24_02730"/>
<dbReference type="InterPro" id="IPR048300">
    <property type="entry name" value="TACO1_YebC-like_2nd/3rd_dom"/>
</dbReference>
<feature type="region of interest" description="Disordered" evidence="4">
    <location>
        <begin position="1"/>
        <end position="52"/>
    </location>
</feature>
<dbReference type="InterPro" id="IPR049083">
    <property type="entry name" value="TACO1_YebC_N"/>
</dbReference>
<evidence type="ECO:0000313" key="7">
    <source>
        <dbReference type="EMBL" id="OGY58586.1"/>
    </source>
</evidence>
<dbReference type="PANTHER" id="PTHR12532">
    <property type="entry name" value="TRANSLATIONAL ACTIVATOR OF CYTOCHROME C OXIDASE 1"/>
    <property type="match status" value="1"/>
</dbReference>
<name>A0A1G1Z3J2_9BACT</name>
<proteinExistence type="inferred from homology"/>
<reference evidence="7 8" key="1">
    <citation type="journal article" date="2016" name="Nat. Commun.">
        <title>Thousands of microbial genomes shed light on interconnected biogeochemical processes in an aquifer system.</title>
        <authorList>
            <person name="Anantharaman K."/>
            <person name="Brown C.T."/>
            <person name="Hug L.A."/>
            <person name="Sharon I."/>
            <person name="Castelle C.J."/>
            <person name="Probst A.J."/>
            <person name="Thomas B.C."/>
            <person name="Singh A."/>
            <person name="Wilkins M.J."/>
            <person name="Karaoz U."/>
            <person name="Brodie E.L."/>
            <person name="Williams K.H."/>
            <person name="Hubbard S.S."/>
            <person name="Banfield J.F."/>
        </authorList>
    </citation>
    <scope>NUCLEOTIDE SEQUENCE [LARGE SCALE GENOMIC DNA]</scope>
</reference>
<evidence type="ECO:0000256" key="3">
    <source>
        <dbReference type="ARBA" id="ARBA00023163"/>
    </source>
</evidence>
<comment type="similarity">
    <text evidence="1">Belongs to the TACO1 family.</text>
</comment>
<dbReference type="FunFam" id="1.10.10.200:FF:000002">
    <property type="entry name" value="Probable transcriptional regulatory protein CLM62_37755"/>
    <property type="match status" value="1"/>
</dbReference>
<dbReference type="GO" id="GO:0005737">
    <property type="term" value="C:cytoplasm"/>
    <property type="evidence" value="ECO:0007669"/>
    <property type="project" value="UniProtKB-ARBA"/>
</dbReference>
<evidence type="ECO:0000256" key="1">
    <source>
        <dbReference type="ARBA" id="ARBA00008724"/>
    </source>
</evidence>
<evidence type="ECO:0000256" key="4">
    <source>
        <dbReference type="SAM" id="MobiDB-lite"/>
    </source>
</evidence>
<evidence type="ECO:0000259" key="5">
    <source>
        <dbReference type="Pfam" id="PF01709"/>
    </source>
</evidence>
<accession>A0A1G1Z3J2</accession>
<dbReference type="AlphaFoldDB" id="A0A1G1Z3J2"/>
<sequence length="215" mass="24434">MVAVRNKEKQEREGAEVEGRDVDKDYVRKDRETYNRRENMSGHSKWSQIKHKKGITDKKKGALFSKLLNTVTIAAKKGEDPDFNPTLRTAIEKAKEANIPQDKIRNAVTRVANKNVEELLIEVYGAGGVAIIIQAISDSKNRTIAEIKKILSDNEARLANPGSVIWSFDAPTQNQNEWRPKFSQEVSNEIREKTRELLETLENNEEVAAIYTNIQ</sequence>
<dbReference type="Pfam" id="PF20772">
    <property type="entry name" value="TACO1_YebC_N"/>
    <property type="match status" value="1"/>
</dbReference>
<dbReference type="Proteomes" id="UP000178515">
    <property type="component" value="Unassembled WGS sequence"/>
</dbReference>
<dbReference type="InterPro" id="IPR017856">
    <property type="entry name" value="Integrase-like_N"/>
</dbReference>
<dbReference type="Gene3D" id="3.30.70.980">
    <property type="match status" value="1"/>
</dbReference>
<feature type="domain" description="TACO1/YebC-like second and third" evidence="5">
    <location>
        <begin position="117"/>
        <end position="169"/>
    </location>
</feature>
<dbReference type="InterPro" id="IPR026564">
    <property type="entry name" value="Transcrip_reg_TACO1-like_dom3"/>
</dbReference>
<feature type="compositionally biased region" description="Basic and acidic residues" evidence="4">
    <location>
        <begin position="1"/>
        <end position="40"/>
    </location>
</feature>
<evidence type="ECO:0000256" key="2">
    <source>
        <dbReference type="ARBA" id="ARBA00023015"/>
    </source>
</evidence>
<feature type="domain" description="TACO1/YebC-like N-terminal" evidence="6">
    <location>
        <begin position="44"/>
        <end position="113"/>
    </location>
</feature>
<dbReference type="InterPro" id="IPR029072">
    <property type="entry name" value="YebC-like"/>
</dbReference>
<dbReference type="InterPro" id="IPR002876">
    <property type="entry name" value="Transcrip_reg_TACO1-like"/>
</dbReference>
<dbReference type="EMBL" id="MHIX01000040">
    <property type="protein sequence ID" value="OGY58586.1"/>
    <property type="molecule type" value="Genomic_DNA"/>
</dbReference>
<comment type="caution">
    <text evidence="7">The sequence shown here is derived from an EMBL/GenBank/DDBJ whole genome shotgun (WGS) entry which is preliminary data.</text>
</comment>
<keyword evidence="2" id="KW-0805">Transcription regulation</keyword>
<gene>
    <name evidence="7" type="ORF">A3F24_02730</name>
</gene>
<dbReference type="Gene3D" id="1.10.10.200">
    <property type="match status" value="1"/>
</dbReference>